<keyword evidence="3" id="KW-1185">Reference proteome</keyword>
<feature type="coiled-coil region" evidence="1">
    <location>
        <begin position="78"/>
        <end position="105"/>
    </location>
</feature>
<dbReference type="HOGENOM" id="CLU_066125_0_0_1"/>
<dbReference type="OMA" id="QVNSNEH"/>
<dbReference type="OrthoDB" id="294844at2759"/>
<evidence type="ECO:0000256" key="1">
    <source>
        <dbReference type="SAM" id="Coils"/>
    </source>
</evidence>
<dbReference type="EMBL" id="CT868039">
    <property type="protein sequence ID" value="CAK65547.1"/>
    <property type="molecule type" value="Genomic_DNA"/>
</dbReference>
<reference evidence="2 3" key="1">
    <citation type="journal article" date="2006" name="Nature">
        <title>Global trends of whole-genome duplications revealed by the ciliate Paramecium tetraurelia.</title>
        <authorList>
            <consortium name="Genoscope"/>
            <person name="Aury J.-M."/>
            <person name="Jaillon O."/>
            <person name="Duret L."/>
            <person name="Noel B."/>
            <person name="Jubin C."/>
            <person name="Porcel B.M."/>
            <person name="Segurens B."/>
            <person name="Daubin V."/>
            <person name="Anthouard V."/>
            <person name="Aiach N."/>
            <person name="Arnaiz O."/>
            <person name="Billaut A."/>
            <person name="Beisson J."/>
            <person name="Blanc I."/>
            <person name="Bouhouche K."/>
            <person name="Camara F."/>
            <person name="Duharcourt S."/>
            <person name="Guigo R."/>
            <person name="Gogendeau D."/>
            <person name="Katinka M."/>
            <person name="Keller A.-M."/>
            <person name="Kissmehl R."/>
            <person name="Klotz C."/>
            <person name="Koll F."/>
            <person name="Le Moue A."/>
            <person name="Lepere C."/>
            <person name="Malinsky S."/>
            <person name="Nowacki M."/>
            <person name="Nowak J.K."/>
            <person name="Plattner H."/>
            <person name="Poulain J."/>
            <person name="Ruiz F."/>
            <person name="Serrano V."/>
            <person name="Zagulski M."/>
            <person name="Dessen P."/>
            <person name="Betermier M."/>
            <person name="Weissenbach J."/>
            <person name="Scarpelli C."/>
            <person name="Schachter V."/>
            <person name="Sperling L."/>
            <person name="Meyer E."/>
            <person name="Cohen J."/>
            <person name="Wincker P."/>
        </authorList>
    </citation>
    <scope>NUCLEOTIDE SEQUENCE [LARGE SCALE GENOMIC DNA]</scope>
    <source>
        <strain evidence="2 3">Stock d4-2</strain>
    </source>
</reference>
<dbReference type="RefSeq" id="XP_001432944.1">
    <property type="nucleotide sequence ID" value="XM_001432907.2"/>
</dbReference>
<gene>
    <name evidence="2" type="ORF">GSPATT00035027001</name>
</gene>
<dbReference type="Proteomes" id="UP000000600">
    <property type="component" value="Unassembled WGS sequence"/>
</dbReference>
<sequence length="382" mass="43083">MNAIQQYKNFDENTKSRFLCRLINQMKIIAFLCVLIALSSATEAIDLFNTLPKTDFGRTILQTVQMELSNGSAVDSVVDSLNEILNSAEQEKGAIQANLRNRQAQCQTRQDDAQSVIDRANAKRADDERKLPLINEELISKQEQALVKDSEEQRNNDKLALITATREQQKQEYQERRNELTNYVAALGEAKSIVSGLGSVSFLQVNSNEHYLKFKEAHPTPRGYGIMVELLLKASAQAKTPEQVERLVATIQGLVDSIYELQKQELLVDDAREVEFIRQREIILLANQTLAASVAELKAQVLHLQQDIVEVTNDVNTNKQIAAIKTKELNDWVKTCSDEEKNLRAIFDSRVGQVETVNQILIIFNSGLSQELRKSIAEIQLN</sequence>
<dbReference type="KEGG" id="ptm:GSPATT00035027001"/>
<dbReference type="InParanoid" id="A0C430"/>
<organism evidence="2 3">
    <name type="scientific">Paramecium tetraurelia</name>
    <dbReference type="NCBI Taxonomy" id="5888"/>
    <lineage>
        <taxon>Eukaryota</taxon>
        <taxon>Sar</taxon>
        <taxon>Alveolata</taxon>
        <taxon>Ciliophora</taxon>
        <taxon>Intramacronucleata</taxon>
        <taxon>Oligohymenophorea</taxon>
        <taxon>Peniculida</taxon>
        <taxon>Parameciidae</taxon>
        <taxon>Paramecium</taxon>
    </lineage>
</organism>
<dbReference type="AlphaFoldDB" id="A0C430"/>
<protein>
    <recommendedName>
        <fullName evidence="4">Trichocyst matrix protein</fullName>
    </recommendedName>
</protein>
<evidence type="ECO:0008006" key="4">
    <source>
        <dbReference type="Google" id="ProtNLM"/>
    </source>
</evidence>
<name>A0C430_PARTE</name>
<keyword evidence="1" id="KW-0175">Coiled coil</keyword>
<proteinExistence type="predicted"/>
<dbReference type="GeneID" id="5018729"/>
<accession>A0C430</accession>
<evidence type="ECO:0000313" key="2">
    <source>
        <dbReference type="EMBL" id="CAK65547.1"/>
    </source>
</evidence>
<evidence type="ECO:0000313" key="3">
    <source>
        <dbReference type="Proteomes" id="UP000000600"/>
    </source>
</evidence>